<organism evidence="1">
    <name type="scientific">Arion vulgaris</name>
    <dbReference type="NCBI Taxonomy" id="1028688"/>
    <lineage>
        <taxon>Eukaryota</taxon>
        <taxon>Metazoa</taxon>
        <taxon>Spiralia</taxon>
        <taxon>Lophotrochozoa</taxon>
        <taxon>Mollusca</taxon>
        <taxon>Gastropoda</taxon>
        <taxon>Heterobranchia</taxon>
        <taxon>Euthyneura</taxon>
        <taxon>Panpulmonata</taxon>
        <taxon>Eupulmonata</taxon>
        <taxon>Stylommatophora</taxon>
        <taxon>Helicina</taxon>
        <taxon>Arionoidea</taxon>
        <taxon>Arionidae</taxon>
        <taxon>Arion</taxon>
    </lineage>
</organism>
<proteinExistence type="predicted"/>
<name>A0A0B6ZAH1_9EUPU</name>
<dbReference type="AlphaFoldDB" id="A0A0B6ZAH1"/>
<feature type="non-terminal residue" evidence="1">
    <location>
        <position position="69"/>
    </location>
</feature>
<sequence>MKFMYRDKFHSSDCSISVHSTKLWSMHDLTFLKTTCSSLNISTLSSFLEKLTLQNIFPSTGRRFIPLQL</sequence>
<dbReference type="EMBL" id="HACG01017880">
    <property type="protein sequence ID" value="CEK64745.1"/>
    <property type="molecule type" value="Transcribed_RNA"/>
</dbReference>
<evidence type="ECO:0000313" key="1">
    <source>
        <dbReference type="EMBL" id="CEK64745.1"/>
    </source>
</evidence>
<gene>
    <name evidence="1" type="primary">ORF52767</name>
</gene>
<reference evidence="1" key="1">
    <citation type="submission" date="2014-12" db="EMBL/GenBank/DDBJ databases">
        <title>Insight into the proteome of Arion vulgaris.</title>
        <authorList>
            <person name="Aradska J."/>
            <person name="Bulat T."/>
            <person name="Smidak R."/>
            <person name="Sarate P."/>
            <person name="Gangsoo J."/>
            <person name="Sialana F."/>
            <person name="Bilban M."/>
            <person name="Lubec G."/>
        </authorList>
    </citation>
    <scope>NUCLEOTIDE SEQUENCE</scope>
    <source>
        <tissue evidence="1">Skin</tissue>
    </source>
</reference>
<protein>
    <submittedName>
        <fullName evidence="1">Uncharacterized protein</fullName>
    </submittedName>
</protein>
<accession>A0A0B6ZAH1</accession>